<dbReference type="Proteomes" id="UP000499080">
    <property type="component" value="Unassembled WGS sequence"/>
</dbReference>
<organism evidence="4 5">
    <name type="scientific">Araneus ventricosus</name>
    <name type="common">Orbweaver spider</name>
    <name type="synonym">Epeira ventricosa</name>
    <dbReference type="NCBI Taxonomy" id="182803"/>
    <lineage>
        <taxon>Eukaryota</taxon>
        <taxon>Metazoa</taxon>
        <taxon>Ecdysozoa</taxon>
        <taxon>Arthropoda</taxon>
        <taxon>Chelicerata</taxon>
        <taxon>Arachnida</taxon>
        <taxon>Araneae</taxon>
        <taxon>Araneomorphae</taxon>
        <taxon>Entelegynae</taxon>
        <taxon>Araneoidea</taxon>
        <taxon>Araneidae</taxon>
        <taxon>Araneus</taxon>
    </lineage>
</organism>
<protein>
    <submittedName>
        <fullName evidence="4">Uncharacterized protein</fullName>
    </submittedName>
</protein>
<gene>
    <name evidence="4" type="ORF">AVEN_224267_1</name>
</gene>
<dbReference type="GO" id="GO:0030431">
    <property type="term" value="P:sleep"/>
    <property type="evidence" value="ECO:0007669"/>
    <property type="project" value="InterPro"/>
</dbReference>
<evidence type="ECO:0000313" key="5">
    <source>
        <dbReference type="Proteomes" id="UP000499080"/>
    </source>
</evidence>
<evidence type="ECO:0000256" key="1">
    <source>
        <dbReference type="ARBA" id="ARBA00022729"/>
    </source>
</evidence>
<evidence type="ECO:0000256" key="2">
    <source>
        <dbReference type="ARBA" id="ARBA00023180"/>
    </source>
</evidence>
<evidence type="ECO:0000313" key="4">
    <source>
        <dbReference type="EMBL" id="GBN48448.1"/>
    </source>
</evidence>
<keyword evidence="2" id="KW-0325">Glycoprotein</keyword>
<keyword evidence="1 3" id="KW-0732">Signal</keyword>
<reference evidence="4 5" key="1">
    <citation type="journal article" date="2019" name="Sci. Rep.">
        <title>Orb-weaving spider Araneus ventricosus genome elucidates the spidroin gene catalogue.</title>
        <authorList>
            <person name="Kono N."/>
            <person name="Nakamura H."/>
            <person name="Ohtoshi R."/>
            <person name="Moran D.A.P."/>
            <person name="Shinohara A."/>
            <person name="Yoshida Y."/>
            <person name="Fujiwara M."/>
            <person name="Mori M."/>
            <person name="Tomita M."/>
            <person name="Arakawa K."/>
        </authorList>
    </citation>
    <scope>NUCLEOTIDE SEQUENCE [LARGE SCALE GENOMIC DNA]</scope>
</reference>
<accession>A0A4Y2P928</accession>
<dbReference type="AlphaFoldDB" id="A0A4Y2P928"/>
<dbReference type="GO" id="GO:0032222">
    <property type="term" value="P:regulation of synaptic transmission, cholinergic"/>
    <property type="evidence" value="ECO:0007669"/>
    <property type="project" value="InterPro"/>
</dbReference>
<evidence type="ECO:0000256" key="3">
    <source>
        <dbReference type="SAM" id="SignalP"/>
    </source>
</evidence>
<dbReference type="Pfam" id="PF17064">
    <property type="entry name" value="QVR"/>
    <property type="match status" value="1"/>
</dbReference>
<dbReference type="CDD" id="cd00117">
    <property type="entry name" value="TFP"/>
    <property type="match status" value="1"/>
</dbReference>
<comment type="caution">
    <text evidence="4">The sequence shown here is derived from an EMBL/GenBank/DDBJ whole genome shotgun (WGS) entry which is preliminary data.</text>
</comment>
<proteinExistence type="predicted"/>
<feature type="chain" id="PRO_5021341028" evidence="3">
    <location>
        <begin position="21"/>
        <end position="159"/>
    </location>
</feature>
<feature type="signal peptide" evidence="3">
    <location>
        <begin position="1"/>
        <end position="20"/>
    </location>
</feature>
<dbReference type="InterPro" id="IPR031424">
    <property type="entry name" value="QVR-like"/>
</dbReference>
<sequence>MLLVAFILEISWLEYCDVEAITEAFCDGHSQKTLLLPKVFSLSCYVCSTKNPEETDCIEIPEGSTKYLQNCTAPKNQTCRIQQQWIDFEISKDGRDRHMIRQCASTEYDPVNPCYYRTGYLGRMSVCSCAEDACNEATRTASASFSKILLVFLVLFLLL</sequence>
<dbReference type="EMBL" id="BGPR01010872">
    <property type="protein sequence ID" value="GBN48448.1"/>
    <property type="molecule type" value="Genomic_DNA"/>
</dbReference>
<name>A0A4Y2P928_ARAVE</name>
<dbReference type="OrthoDB" id="6496929at2759"/>
<keyword evidence="5" id="KW-1185">Reference proteome</keyword>